<evidence type="ECO:0000256" key="7">
    <source>
        <dbReference type="ARBA" id="ARBA00023136"/>
    </source>
</evidence>
<evidence type="ECO:0000256" key="2">
    <source>
        <dbReference type="ARBA" id="ARBA00022519"/>
    </source>
</evidence>
<dbReference type="RefSeq" id="WP_091978953.1">
    <property type="nucleotide sequence ID" value="NZ_FOLO01000001.1"/>
</dbReference>
<comment type="catalytic activity">
    <reaction evidence="9">
        <text>an alpha-Kdo-(2-&gt;4)-alpha-Kdo-(2-&gt;6)-lipid IVA + a fatty acyl-[ACP] = an alpha-Kdo-(2-&gt;4)-alpha-Kdo-(2-&gt;6)-(acyl)-lipid IVA + holo-[ACP]</text>
        <dbReference type="Rhea" id="RHEA:69396"/>
        <dbReference type="Rhea" id="RHEA-COMP:9685"/>
        <dbReference type="Rhea" id="RHEA-COMP:14125"/>
        <dbReference type="ChEBI" id="CHEBI:64479"/>
        <dbReference type="ChEBI" id="CHEBI:138651"/>
        <dbReference type="ChEBI" id="CHEBI:176429"/>
        <dbReference type="ChEBI" id="CHEBI:176430"/>
        <dbReference type="EC" id="2.3.1.241"/>
    </reaction>
</comment>
<comment type="pathway">
    <text evidence="9">Bacterial outer membrane biogenesis; lipopolysaccharide biosynthesis.</text>
</comment>
<keyword evidence="8 9" id="KW-0012">Acyltransferase</keyword>
<keyword evidence="11" id="KW-1185">Reference proteome</keyword>
<organism evidence="10 11">
    <name type="scientific">Pseudoalteromonas denitrificans DSM 6059</name>
    <dbReference type="NCBI Taxonomy" id="1123010"/>
    <lineage>
        <taxon>Bacteria</taxon>
        <taxon>Pseudomonadati</taxon>
        <taxon>Pseudomonadota</taxon>
        <taxon>Gammaproteobacteria</taxon>
        <taxon>Alteromonadales</taxon>
        <taxon>Pseudoalteromonadaceae</taxon>
        <taxon>Pseudoalteromonas</taxon>
    </lineage>
</organism>
<dbReference type="UniPathway" id="UPA00030"/>
<protein>
    <recommendedName>
        <fullName evidence="9">Lipid A biosynthesis acyltransferase</fullName>
        <ecNumber evidence="9">2.3.1.241</ecNumber>
    </recommendedName>
    <alternativeName>
        <fullName evidence="9">Kdo(2)-lipid IV(A) acyltransferase</fullName>
    </alternativeName>
</protein>
<name>A0A1I1E454_9GAMM</name>
<keyword evidence="6 9" id="KW-1133">Transmembrane helix</keyword>
<evidence type="ECO:0000256" key="9">
    <source>
        <dbReference type="HAMAP-Rule" id="MF_01942"/>
    </source>
</evidence>
<evidence type="ECO:0000256" key="8">
    <source>
        <dbReference type="ARBA" id="ARBA00023315"/>
    </source>
</evidence>
<evidence type="ECO:0000256" key="1">
    <source>
        <dbReference type="ARBA" id="ARBA00022475"/>
    </source>
</evidence>
<evidence type="ECO:0000256" key="6">
    <source>
        <dbReference type="ARBA" id="ARBA00022989"/>
    </source>
</evidence>
<accession>A0A1I1E454</accession>
<evidence type="ECO:0000256" key="3">
    <source>
        <dbReference type="ARBA" id="ARBA00022679"/>
    </source>
</evidence>
<dbReference type="InterPro" id="IPR011920">
    <property type="entry name" value="Lipid_A_LpxL_LpxP"/>
</dbReference>
<reference evidence="10 11" key="1">
    <citation type="submission" date="2016-10" db="EMBL/GenBank/DDBJ databases">
        <authorList>
            <person name="de Groot N.N."/>
        </authorList>
    </citation>
    <scope>NUCLEOTIDE SEQUENCE [LARGE SCALE GENOMIC DNA]</scope>
    <source>
        <strain evidence="10 11">DSM 6059</strain>
    </source>
</reference>
<evidence type="ECO:0000313" key="10">
    <source>
        <dbReference type="EMBL" id="SFB81951.1"/>
    </source>
</evidence>
<comment type="function">
    <text evidence="9">Catalyzes the transfer of an acyl chain from an acyl-[acyl-carrier-protein] (ACP) to a Kdo(2)-lipid IV(A) to form a Kdo(2)-(acyl)-lipid IV(A).</text>
</comment>
<dbReference type="HAMAP" id="MF_01942">
    <property type="entry name" value="Lipid_A_LpxL_LpxP"/>
    <property type="match status" value="1"/>
</dbReference>
<dbReference type="OrthoDB" id="9803456at2"/>
<dbReference type="GO" id="GO:0036104">
    <property type="term" value="P:Kdo2-lipid A biosynthetic process"/>
    <property type="evidence" value="ECO:0007669"/>
    <property type="project" value="UniProtKB-UniRule"/>
</dbReference>
<dbReference type="EC" id="2.3.1.241" evidence="9"/>
<dbReference type="GO" id="GO:0009245">
    <property type="term" value="P:lipid A biosynthetic process"/>
    <property type="evidence" value="ECO:0007669"/>
    <property type="project" value="InterPro"/>
</dbReference>
<comment type="pathway">
    <text evidence="9">Glycolipid biosynthesis; KDO(2)-lipid A biosynthesis; KDO(2)-lipid A from CMP-3-deoxy-D-manno-octulosonate and lipid IV(A): step 3/4.</text>
</comment>
<dbReference type="STRING" id="1123010.SAMN02745724_00209"/>
<keyword evidence="5 9" id="KW-0448">Lipopolysaccharide biosynthesis</keyword>
<keyword evidence="3 9" id="KW-0808">Transferase</keyword>
<dbReference type="CDD" id="cd07984">
    <property type="entry name" value="LPLAT_LABLAT-like"/>
    <property type="match status" value="1"/>
</dbReference>
<dbReference type="PANTHER" id="PTHR30606">
    <property type="entry name" value="LIPID A BIOSYNTHESIS LAUROYL ACYLTRANSFERASE"/>
    <property type="match status" value="1"/>
</dbReference>
<keyword evidence="4 9" id="KW-0812">Transmembrane</keyword>
<dbReference type="PANTHER" id="PTHR30606:SF9">
    <property type="entry name" value="LIPID A BIOSYNTHESIS LAUROYLTRANSFERASE"/>
    <property type="match status" value="1"/>
</dbReference>
<dbReference type="UniPathway" id="UPA00360">
    <property type="reaction ID" value="UER00485"/>
</dbReference>
<gene>
    <name evidence="9" type="primary">lpxL</name>
    <name evidence="10" type="ORF">SAMN02745724_00209</name>
</gene>
<dbReference type="InterPro" id="IPR004960">
    <property type="entry name" value="LipA_acyltrans"/>
</dbReference>
<keyword evidence="7 9" id="KW-0472">Membrane</keyword>
<dbReference type="GO" id="GO:0005886">
    <property type="term" value="C:plasma membrane"/>
    <property type="evidence" value="ECO:0007669"/>
    <property type="project" value="UniProtKB-SubCell"/>
</dbReference>
<proteinExistence type="inferred from homology"/>
<evidence type="ECO:0000313" key="11">
    <source>
        <dbReference type="Proteomes" id="UP000198862"/>
    </source>
</evidence>
<dbReference type="GO" id="GO:0009103">
    <property type="term" value="P:lipopolysaccharide biosynthetic process"/>
    <property type="evidence" value="ECO:0007669"/>
    <property type="project" value="UniProtKB-UniRule"/>
</dbReference>
<keyword evidence="1 9" id="KW-1003">Cell membrane</keyword>
<dbReference type="EMBL" id="FOLO01000001">
    <property type="protein sequence ID" value="SFB81951.1"/>
    <property type="molecule type" value="Genomic_DNA"/>
</dbReference>
<dbReference type="Proteomes" id="UP000198862">
    <property type="component" value="Unassembled WGS sequence"/>
</dbReference>
<dbReference type="Pfam" id="PF03279">
    <property type="entry name" value="Lip_A_acyltrans"/>
    <property type="match status" value="1"/>
</dbReference>
<evidence type="ECO:0000256" key="5">
    <source>
        <dbReference type="ARBA" id="ARBA00022985"/>
    </source>
</evidence>
<dbReference type="GO" id="GO:0008913">
    <property type="term" value="F:Kdo2-lipid IVA acyltransferase activity"/>
    <property type="evidence" value="ECO:0007669"/>
    <property type="project" value="UniProtKB-EC"/>
</dbReference>
<comment type="subcellular location">
    <subcellularLocation>
        <location evidence="9">Cell inner membrane</location>
        <topology evidence="9">Single-pass membrane protein</topology>
    </subcellularLocation>
</comment>
<sequence>MVKDPKFKLYFLHPKFWLTWLGTAILYVISWLPFKFQIAMGKGLGRLLHKYFKKRKHIAQRNIELCFPEMPKTQQSALVLQSLENTGIAVFESGMAWWWPEWRVKRHHGDIKGFEHIKKAQESGKGVLLLVPHMLHLEMSGRMMGVSQNGVGFYRPHNNPLIEYFMTKGRLRSNEYLIGKKDVKGLLKALSKQKLCYYLPDQDYGRKRCEFVPFFAMTETATTTGTTLFASSKNCETIGFSSKRTTDGKYDIEITPIFENFPTDDSKTDLTKINQHIEYAINNAPEQYMWLHRRFKTRPDKNAPSVYK</sequence>
<dbReference type="PIRSF" id="PIRSF026649">
    <property type="entry name" value="MsbB"/>
    <property type="match status" value="1"/>
</dbReference>
<dbReference type="AlphaFoldDB" id="A0A1I1E454"/>
<feature type="short sequence motif" description="HXXXXD motif" evidence="9">
    <location>
        <begin position="133"/>
        <end position="138"/>
    </location>
</feature>
<feature type="transmembrane region" description="Helical" evidence="9">
    <location>
        <begin position="16"/>
        <end position="34"/>
    </location>
</feature>
<keyword evidence="2 9" id="KW-0997">Cell inner membrane</keyword>
<evidence type="ECO:0000256" key="4">
    <source>
        <dbReference type="ARBA" id="ARBA00022692"/>
    </source>
</evidence>
<dbReference type="NCBIfam" id="TIGR02207">
    <property type="entry name" value="lipid_A_htrB"/>
    <property type="match status" value="1"/>
</dbReference>
<comment type="similarity">
    <text evidence="9">Belongs to the LpxL/LpxM/LpxP family.</text>
</comment>